<dbReference type="EMBL" id="MU004301">
    <property type="protein sequence ID" value="KAF2660242.1"/>
    <property type="molecule type" value="Genomic_DNA"/>
</dbReference>
<feature type="region of interest" description="Disordered" evidence="1">
    <location>
        <begin position="1"/>
        <end position="20"/>
    </location>
</feature>
<evidence type="ECO:0000313" key="2">
    <source>
        <dbReference type="EMBL" id="KAF2660242.1"/>
    </source>
</evidence>
<accession>A0A6A6TKG9</accession>
<organism evidence="2 3">
    <name type="scientific">Lophiostoma macrostomum CBS 122681</name>
    <dbReference type="NCBI Taxonomy" id="1314788"/>
    <lineage>
        <taxon>Eukaryota</taxon>
        <taxon>Fungi</taxon>
        <taxon>Dikarya</taxon>
        <taxon>Ascomycota</taxon>
        <taxon>Pezizomycotina</taxon>
        <taxon>Dothideomycetes</taxon>
        <taxon>Pleosporomycetidae</taxon>
        <taxon>Pleosporales</taxon>
        <taxon>Lophiostomataceae</taxon>
        <taxon>Lophiostoma</taxon>
    </lineage>
</organism>
<dbReference type="Proteomes" id="UP000799324">
    <property type="component" value="Unassembled WGS sequence"/>
</dbReference>
<keyword evidence="3" id="KW-1185">Reference proteome</keyword>
<gene>
    <name evidence="2" type="ORF">K491DRAFT_688571</name>
</gene>
<dbReference type="AlphaFoldDB" id="A0A6A6TKG9"/>
<sequence>MLSTPVVQRLRRPPTYSVRRTRTSAGERLHILCDASPARRDWGQSDAVTGRRSATDQALGSNLCVYVLVGVMLHSCCSETNACWATAAVQKAGSTDGKDKSP</sequence>
<proteinExistence type="predicted"/>
<evidence type="ECO:0000313" key="3">
    <source>
        <dbReference type="Proteomes" id="UP000799324"/>
    </source>
</evidence>
<reference evidence="2" key="1">
    <citation type="journal article" date="2020" name="Stud. Mycol.">
        <title>101 Dothideomycetes genomes: a test case for predicting lifestyles and emergence of pathogens.</title>
        <authorList>
            <person name="Haridas S."/>
            <person name="Albert R."/>
            <person name="Binder M."/>
            <person name="Bloem J."/>
            <person name="Labutti K."/>
            <person name="Salamov A."/>
            <person name="Andreopoulos B."/>
            <person name="Baker S."/>
            <person name="Barry K."/>
            <person name="Bills G."/>
            <person name="Bluhm B."/>
            <person name="Cannon C."/>
            <person name="Castanera R."/>
            <person name="Culley D."/>
            <person name="Daum C."/>
            <person name="Ezra D."/>
            <person name="Gonzalez J."/>
            <person name="Henrissat B."/>
            <person name="Kuo A."/>
            <person name="Liang C."/>
            <person name="Lipzen A."/>
            <person name="Lutzoni F."/>
            <person name="Magnuson J."/>
            <person name="Mondo S."/>
            <person name="Nolan M."/>
            <person name="Ohm R."/>
            <person name="Pangilinan J."/>
            <person name="Park H.-J."/>
            <person name="Ramirez L."/>
            <person name="Alfaro M."/>
            <person name="Sun H."/>
            <person name="Tritt A."/>
            <person name="Yoshinaga Y."/>
            <person name="Zwiers L.-H."/>
            <person name="Turgeon B."/>
            <person name="Goodwin S."/>
            <person name="Spatafora J."/>
            <person name="Crous P."/>
            <person name="Grigoriev I."/>
        </authorList>
    </citation>
    <scope>NUCLEOTIDE SEQUENCE</scope>
    <source>
        <strain evidence="2">CBS 122681</strain>
    </source>
</reference>
<name>A0A6A6TKG9_9PLEO</name>
<evidence type="ECO:0000256" key="1">
    <source>
        <dbReference type="SAM" id="MobiDB-lite"/>
    </source>
</evidence>
<protein>
    <submittedName>
        <fullName evidence="2">Uncharacterized protein</fullName>
    </submittedName>
</protein>